<dbReference type="InterPro" id="IPR050245">
    <property type="entry name" value="PrsA_foldase"/>
</dbReference>
<dbReference type="STRING" id="39482.ERS852491_02044"/>
<organism evidence="2 3">
    <name type="scientific">Faecalicatena contorta</name>
    <dbReference type="NCBI Taxonomy" id="39482"/>
    <lineage>
        <taxon>Bacteria</taxon>
        <taxon>Bacillati</taxon>
        <taxon>Bacillota</taxon>
        <taxon>Clostridia</taxon>
        <taxon>Lachnospirales</taxon>
        <taxon>Lachnospiraceae</taxon>
        <taxon>Faecalicatena</taxon>
    </lineage>
</organism>
<sequence>MSRKINNSGGTKKQEQQAKKQRQNRQITIFAVVLGVLIVIGILAALFFQSGAPVRILPAVTIDGKGYKLSEFNYYYYAYYNSYLDEHSEFREYMFDDSTSLKDQPYDDDQSWFEYFEDQTVESMSSVLRTAALAEKEGFELSSEAQEEIDTALEDIKSRADDAGISTDKYLENIYGSKMSEKLYGKHLTYSHLAAEYSDQIKADFRFSEDEIKAYYEEHLPEYTFVNYERFYVKASDIDTEPTEEEKQNAFSIAQKIFDKVEKGGDLKEASSEFEDYGTYYAFDDAYYDPNFSYGEWLFSPERKDGDANVIDDGSGYYVMVFHSRNESSYPTADIIDICFPVDAALEDGSSEDYDDKVNQLYEDSCAKAEELLETWEKGNKTEESFGALASENESLSEADGNFENLTRDNLDDAIDKWVFDDGRKPGDCSVIYTEGGFHVVYYAGSGAEAWQVKAEEDMRTDAYEEWYQNLLDTAKVKRHSYVLGFAGGEINK</sequence>
<keyword evidence="1" id="KW-1133">Transmembrane helix</keyword>
<keyword evidence="1" id="KW-0472">Membrane</keyword>
<dbReference type="PANTHER" id="PTHR47245:SF2">
    <property type="entry name" value="PEPTIDYL-PROLYL CIS-TRANS ISOMERASE HP_0175-RELATED"/>
    <property type="match status" value="1"/>
</dbReference>
<name>A0A174EJS6_9FIRM</name>
<dbReference type="OrthoDB" id="9804319at2"/>
<dbReference type="EMBL" id="CYZU01000016">
    <property type="protein sequence ID" value="CUO38222.1"/>
    <property type="molecule type" value="Genomic_DNA"/>
</dbReference>
<gene>
    <name evidence="2" type="ORF">ERS852491_02044</name>
</gene>
<accession>A0A174EJS6</accession>
<dbReference type="RefSeq" id="WP_055152883.1">
    <property type="nucleotide sequence ID" value="NZ_CYZU01000016.1"/>
</dbReference>
<dbReference type="InterPro" id="IPR046357">
    <property type="entry name" value="PPIase_dom_sf"/>
</dbReference>
<dbReference type="Proteomes" id="UP000095544">
    <property type="component" value="Unassembled WGS sequence"/>
</dbReference>
<dbReference type="InterPro" id="IPR027304">
    <property type="entry name" value="Trigger_fact/SurA_dom_sf"/>
</dbReference>
<protein>
    <submittedName>
        <fullName evidence="2">PPIC-type PPIASE domain</fullName>
    </submittedName>
</protein>
<dbReference type="GO" id="GO:0003755">
    <property type="term" value="F:peptidyl-prolyl cis-trans isomerase activity"/>
    <property type="evidence" value="ECO:0007669"/>
    <property type="project" value="InterPro"/>
</dbReference>
<proteinExistence type="predicted"/>
<feature type="transmembrane region" description="Helical" evidence="1">
    <location>
        <begin position="27"/>
        <end position="48"/>
    </location>
</feature>
<dbReference type="AlphaFoldDB" id="A0A174EJS6"/>
<keyword evidence="1" id="KW-0812">Transmembrane</keyword>
<evidence type="ECO:0000313" key="3">
    <source>
        <dbReference type="Proteomes" id="UP000095544"/>
    </source>
</evidence>
<dbReference type="SUPFAM" id="SSF109998">
    <property type="entry name" value="Triger factor/SurA peptide-binding domain-like"/>
    <property type="match status" value="1"/>
</dbReference>
<evidence type="ECO:0000313" key="2">
    <source>
        <dbReference type="EMBL" id="CUO38222.1"/>
    </source>
</evidence>
<dbReference type="Gene3D" id="3.10.50.40">
    <property type="match status" value="1"/>
</dbReference>
<evidence type="ECO:0000256" key="1">
    <source>
        <dbReference type="SAM" id="Phobius"/>
    </source>
</evidence>
<reference evidence="2 3" key="1">
    <citation type="submission" date="2015-09" db="EMBL/GenBank/DDBJ databases">
        <authorList>
            <consortium name="Pathogen Informatics"/>
        </authorList>
    </citation>
    <scope>NUCLEOTIDE SEQUENCE [LARGE SCALE GENOMIC DNA]</scope>
    <source>
        <strain evidence="2 3">2789STDY5834876</strain>
    </source>
</reference>
<dbReference type="PANTHER" id="PTHR47245">
    <property type="entry name" value="PEPTIDYLPROLYL ISOMERASE"/>
    <property type="match status" value="1"/>
</dbReference>